<name>A0ABV5ABP3_9BACL</name>
<evidence type="ECO:0000256" key="3">
    <source>
        <dbReference type="ARBA" id="ARBA00023136"/>
    </source>
</evidence>
<dbReference type="RefSeq" id="WP_275475266.1">
    <property type="nucleotide sequence ID" value="NZ_CP162940.1"/>
</dbReference>
<proteinExistence type="predicted"/>
<feature type="signal peptide" evidence="6">
    <location>
        <begin position="1"/>
        <end position="30"/>
    </location>
</feature>
<gene>
    <name evidence="7" type="ORF">KKP3000_002961</name>
</gene>
<evidence type="ECO:0000256" key="6">
    <source>
        <dbReference type="SAM" id="SignalP"/>
    </source>
</evidence>
<dbReference type="InterPro" id="IPR025971">
    <property type="entry name" value="LppP/LprE"/>
</dbReference>
<reference evidence="7 8" key="1">
    <citation type="journal article" date="2024" name="Int. J. Mol. Sci.">
        <title>Exploration of Alicyclobacillus spp. Genome in Search of Antibiotic Resistance.</title>
        <authorList>
            <person name="Bucka-Kolendo J."/>
            <person name="Kiousi D.E."/>
            <person name="Dekowska A."/>
            <person name="Mikolajczuk-Szczyrba A."/>
            <person name="Karadedos D.M."/>
            <person name="Michael P."/>
            <person name="Galanis A."/>
            <person name="Sokolowska B."/>
        </authorList>
    </citation>
    <scope>NUCLEOTIDE SEQUENCE [LARGE SCALE GENOMIC DNA]</scope>
    <source>
        <strain evidence="7 8">KKP 3000</strain>
    </source>
</reference>
<keyword evidence="3" id="KW-0472">Membrane</keyword>
<evidence type="ECO:0000256" key="4">
    <source>
        <dbReference type="ARBA" id="ARBA00023139"/>
    </source>
</evidence>
<dbReference type="Proteomes" id="UP001579974">
    <property type="component" value="Unassembled WGS sequence"/>
</dbReference>
<evidence type="ECO:0000313" key="8">
    <source>
        <dbReference type="Proteomes" id="UP001579974"/>
    </source>
</evidence>
<comment type="caution">
    <text evidence="7">The sequence shown here is derived from an EMBL/GenBank/DDBJ whole genome shotgun (WGS) entry which is preliminary data.</text>
</comment>
<keyword evidence="1" id="KW-1003">Cell membrane</keyword>
<dbReference type="Pfam" id="PF14041">
    <property type="entry name" value="Lipoprotein_21"/>
    <property type="match status" value="1"/>
</dbReference>
<evidence type="ECO:0000256" key="5">
    <source>
        <dbReference type="ARBA" id="ARBA00023288"/>
    </source>
</evidence>
<organism evidence="7 8">
    <name type="scientific">Alicyclobacillus fastidiosus</name>
    <dbReference type="NCBI Taxonomy" id="392011"/>
    <lineage>
        <taxon>Bacteria</taxon>
        <taxon>Bacillati</taxon>
        <taxon>Bacillota</taxon>
        <taxon>Bacilli</taxon>
        <taxon>Bacillales</taxon>
        <taxon>Alicyclobacillaceae</taxon>
        <taxon>Alicyclobacillus</taxon>
    </lineage>
</organism>
<evidence type="ECO:0000256" key="2">
    <source>
        <dbReference type="ARBA" id="ARBA00022729"/>
    </source>
</evidence>
<keyword evidence="8" id="KW-1185">Reference proteome</keyword>
<dbReference type="EMBL" id="JBDXSU010000003">
    <property type="protein sequence ID" value="MFB5189685.1"/>
    <property type="molecule type" value="Genomic_DNA"/>
</dbReference>
<evidence type="ECO:0000256" key="1">
    <source>
        <dbReference type="ARBA" id="ARBA00022475"/>
    </source>
</evidence>
<keyword evidence="2 6" id="KW-0732">Signal</keyword>
<keyword evidence="4" id="KW-0564">Palmitate</keyword>
<accession>A0ABV5ABP3</accession>
<keyword evidence="5 7" id="KW-0449">Lipoprotein</keyword>
<feature type="chain" id="PRO_5046476123" evidence="6">
    <location>
        <begin position="31"/>
        <end position="331"/>
    </location>
</feature>
<sequence>MKEVGRYILASASASTGLLLVLFAASPAMAATSASGRQVAPVSHQAPTHMVVDGVDRSDPAHVIAVDPWAKRETSWVPLYYLQQSMTATGTNMTWNGRDLTVVPKSGWDVPEITSKLRVSLHSGEMDFLMNDGQFEVAPTLVRNDPASGNDTTYVPLYYVDQFLTKELGAQASWDGTTWTIDTQNSLVPTKELQSVMSDTYETGDASEHFAPSGSQVIVADGRGGTIAAVVGTRYPTADGLGQLVFFFHDGRFVDLNATQEVTNVLSVKPGVAGSIAVTYANYAPTDAMIDPTLPAETVTYTWSGSAMAASKTLQPGVTQDVPVTAPGVSN</sequence>
<evidence type="ECO:0000313" key="7">
    <source>
        <dbReference type="EMBL" id="MFB5189685.1"/>
    </source>
</evidence>
<protein>
    <submittedName>
        <fullName evidence="7">LppP/LprE family lipoprotein</fullName>
    </submittedName>
</protein>